<keyword evidence="10" id="KW-1185">Reference proteome</keyword>
<keyword evidence="5" id="KW-0472">Membrane</keyword>
<evidence type="ECO:0000259" key="8">
    <source>
        <dbReference type="Pfam" id="PF22249"/>
    </source>
</evidence>
<dbReference type="Pfam" id="PF04389">
    <property type="entry name" value="Peptidase_M28"/>
    <property type="match status" value="1"/>
</dbReference>
<name>A0AAN7Q9D9_9COLE</name>
<dbReference type="PANTHER" id="PTHR12147:SF22">
    <property type="entry name" value="ENDOPLASMIC RETICULUM METALLOPEPTIDASE 1"/>
    <property type="match status" value="1"/>
</dbReference>
<sequence length="625" mass="71902">MLFQAGPHHPWLLTYYQKVPHPCASACVEELFQYGFIELETDFETIKEHGNTVGMEFIFLRNGYKFHTRFDDYNNIPIGSIQHIGDNLLTLVQELGNAPELSNPGLQLPGKIIFYDVLELFMIYYSETIAVIINISVSVLSVVVALRNFHSFGLRFCRQSLIYLALMAAAIVIGWFTAAIFIVILALLIDGLQYNLSWYNNRLIIFGLYVVPINICICGVTMTFNYFNDKNKFSISARAQIQLHLLRLIWTLVLLVGTMAGFRFVYVVLVPVLFQTLTFAFIEMVAIQHTIRKWQIVYILGMVLPSLFLMQHALQIVLIMIPVYGRMGSDRNSEVYLGMLIVALTVFTISYYMPLITLVRKPSALMVTLTLFFVIYGIILFTPFGFPYSGNPEAPAPQRFYIYHTQRTFRNDTNDIYKKDAGFFVLNIDRNSPNNLKKYVKELSDVKSISEDCDHSLFCGLPIVNTKIIPILRSSTWIPTEEPKIPEPISLRLLSKTYLSDYAARYNFTLSGPNHVALYLSPKSNINVLEISLLSKSQLRPIIWNGRPTYIIMYSWMKSRSSLNFFIDFQTPLNWTNPTFDVALTAKYINDKTFIKTPKFMQFLEEFPKWTDVVTALATYESWVY</sequence>
<feature type="transmembrane region" description="Helical" evidence="5">
    <location>
        <begin position="272"/>
        <end position="291"/>
    </location>
</feature>
<feature type="transmembrane region" description="Helical" evidence="5">
    <location>
        <begin position="248"/>
        <end position="266"/>
    </location>
</feature>
<gene>
    <name evidence="9" type="ORF">RN001_000106</name>
</gene>
<evidence type="ECO:0008006" key="11">
    <source>
        <dbReference type="Google" id="ProtNLM"/>
    </source>
</evidence>
<comment type="cofactor">
    <cofactor evidence="1">
        <name>Zn(2+)</name>
        <dbReference type="ChEBI" id="CHEBI:29105"/>
    </cofactor>
</comment>
<evidence type="ECO:0000256" key="3">
    <source>
        <dbReference type="ARBA" id="ARBA00010918"/>
    </source>
</evidence>
<evidence type="ECO:0000313" key="10">
    <source>
        <dbReference type="Proteomes" id="UP001353858"/>
    </source>
</evidence>
<accession>A0AAN7Q9D9</accession>
<keyword evidence="4" id="KW-0256">Endoplasmic reticulum</keyword>
<dbReference type="PANTHER" id="PTHR12147">
    <property type="entry name" value="METALLOPEPTIDASE M28 FAMILY MEMBER"/>
    <property type="match status" value="1"/>
</dbReference>
<feature type="domain" description="Endoplasmic reticulum metallopeptidase 1-like C-terminal" evidence="7">
    <location>
        <begin position="395"/>
        <end position="623"/>
    </location>
</feature>
<dbReference type="EMBL" id="JARPUR010000001">
    <property type="protein sequence ID" value="KAK4883835.1"/>
    <property type="molecule type" value="Genomic_DNA"/>
</dbReference>
<feature type="transmembrane region" description="Helical" evidence="5">
    <location>
        <begin position="365"/>
        <end position="386"/>
    </location>
</feature>
<evidence type="ECO:0000259" key="7">
    <source>
        <dbReference type="Pfam" id="PF22248"/>
    </source>
</evidence>
<dbReference type="GO" id="GO:0005789">
    <property type="term" value="C:endoplasmic reticulum membrane"/>
    <property type="evidence" value="ECO:0007669"/>
    <property type="project" value="UniProtKB-SubCell"/>
</dbReference>
<dbReference type="InterPro" id="IPR053973">
    <property type="entry name" value="ERMP1-like_C"/>
</dbReference>
<dbReference type="GO" id="GO:0006508">
    <property type="term" value="P:proteolysis"/>
    <property type="evidence" value="ECO:0007669"/>
    <property type="project" value="InterPro"/>
</dbReference>
<evidence type="ECO:0000256" key="4">
    <source>
        <dbReference type="ARBA" id="ARBA00022824"/>
    </source>
</evidence>
<comment type="similarity">
    <text evidence="3">Belongs to the peptidase M28 family.</text>
</comment>
<feature type="transmembrane region" description="Helical" evidence="5">
    <location>
        <begin position="204"/>
        <end position="227"/>
    </location>
</feature>
<feature type="transmembrane region" description="Helical" evidence="5">
    <location>
        <begin position="298"/>
        <end position="323"/>
    </location>
</feature>
<feature type="domain" description="Peptidase M28" evidence="6">
    <location>
        <begin position="2"/>
        <end position="91"/>
    </location>
</feature>
<comment type="subcellular location">
    <subcellularLocation>
        <location evidence="2">Endoplasmic reticulum membrane</location>
        <topology evidence="2">Multi-pass membrane protein</topology>
    </subcellularLocation>
</comment>
<feature type="transmembrane region" description="Helical" evidence="5">
    <location>
        <begin position="161"/>
        <end position="189"/>
    </location>
</feature>
<dbReference type="InterPro" id="IPR053974">
    <property type="entry name" value="ERMP1_1-A_TM"/>
</dbReference>
<evidence type="ECO:0000259" key="6">
    <source>
        <dbReference type="Pfam" id="PF04389"/>
    </source>
</evidence>
<dbReference type="AlphaFoldDB" id="A0AAN7Q9D9"/>
<evidence type="ECO:0000313" key="9">
    <source>
        <dbReference type="EMBL" id="KAK4883835.1"/>
    </source>
</evidence>
<reference evidence="10" key="1">
    <citation type="submission" date="2023-01" db="EMBL/GenBank/DDBJ databases">
        <title>Key to firefly adult light organ development and bioluminescence: homeobox transcription factors regulate luciferase expression and transportation to peroxisome.</title>
        <authorList>
            <person name="Fu X."/>
        </authorList>
    </citation>
    <scope>NUCLEOTIDE SEQUENCE [LARGE SCALE GENOMIC DNA]</scope>
</reference>
<feature type="transmembrane region" description="Helical" evidence="5">
    <location>
        <begin position="335"/>
        <end position="353"/>
    </location>
</feature>
<feature type="transmembrane region" description="Helical" evidence="5">
    <location>
        <begin position="128"/>
        <end position="149"/>
    </location>
</feature>
<dbReference type="GO" id="GO:0008235">
    <property type="term" value="F:metalloexopeptidase activity"/>
    <property type="evidence" value="ECO:0007669"/>
    <property type="project" value="InterPro"/>
</dbReference>
<evidence type="ECO:0000256" key="5">
    <source>
        <dbReference type="SAM" id="Phobius"/>
    </source>
</evidence>
<comment type="caution">
    <text evidence="9">The sequence shown here is derived from an EMBL/GenBank/DDBJ whole genome shotgun (WGS) entry which is preliminary data.</text>
</comment>
<dbReference type="Pfam" id="PF22249">
    <property type="entry name" value="ERMP1-TM"/>
    <property type="match status" value="1"/>
</dbReference>
<protein>
    <recommendedName>
        <fullName evidence="11">Peptidase M28 domain-containing protein</fullName>
    </recommendedName>
</protein>
<feature type="domain" description="Endoplasmic reticulum metallopeptidase 1/1-A TM" evidence="8">
    <location>
        <begin position="165"/>
        <end position="378"/>
    </location>
</feature>
<organism evidence="9 10">
    <name type="scientific">Aquatica leii</name>
    <dbReference type="NCBI Taxonomy" id="1421715"/>
    <lineage>
        <taxon>Eukaryota</taxon>
        <taxon>Metazoa</taxon>
        <taxon>Ecdysozoa</taxon>
        <taxon>Arthropoda</taxon>
        <taxon>Hexapoda</taxon>
        <taxon>Insecta</taxon>
        <taxon>Pterygota</taxon>
        <taxon>Neoptera</taxon>
        <taxon>Endopterygota</taxon>
        <taxon>Coleoptera</taxon>
        <taxon>Polyphaga</taxon>
        <taxon>Elateriformia</taxon>
        <taxon>Elateroidea</taxon>
        <taxon>Lampyridae</taxon>
        <taxon>Luciolinae</taxon>
        <taxon>Aquatica</taxon>
    </lineage>
</organism>
<dbReference type="InterPro" id="IPR007484">
    <property type="entry name" value="Peptidase_M28"/>
</dbReference>
<evidence type="ECO:0000256" key="2">
    <source>
        <dbReference type="ARBA" id="ARBA00004477"/>
    </source>
</evidence>
<proteinExistence type="inferred from homology"/>
<dbReference type="InterPro" id="IPR045175">
    <property type="entry name" value="M28_fam"/>
</dbReference>
<keyword evidence="5" id="KW-1133">Transmembrane helix</keyword>
<evidence type="ECO:0000256" key="1">
    <source>
        <dbReference type="ARBA" id="ARBA00001947"/>
    </source>
</evidence>
<keyword evidence="5" id="KW-0812">Transmembrane</keyword>
<dbReference type="Proteomes" id="UP001353858">
    <property type="component" value="Unassembled WGS sequence"/>
</dbReference>
<dbReference type="Pfam" id="PF22248">
    <property type="entry name" value="ERMP1_C"/>
    <property type="match status" value="1"/>
</dbReference>